<reference evidence="2" key="2">
    <citation type="submission" date="2015-01" db="EMBL/GenBank/DDBJ databases">
        <title>Evolutionary Origins and Diversification of the Mycorrhizal Mutualists.</title>
        <authorList>
            <consortium name="DOE Joint Genome Institute"/>
            <consortium name="Mycorrhizal Genomics Consortium"/>
            <person name="Kohler A."/>
            <person name="Kuo A."/>
            <person name="Nagy L.G."/>
            <person name="Floudas D."/>
            <person name="Copeland A."/>
            <person name="Barry K.W."/>
            <person name="Cichocki N."/>
            <person name="Veneault-Fourrey C."/>
            <person name="LaButti K."/>
            <person name="Lindquist E.A."/>
            <person name="Lipzen A."/>
            <person name="Lundell T."/>
            <person name="Morin E."/>
            <person name="Murat C."/>
            <person name="Riley R."/>
            <person name="Ohm R."/>
            <person name="Sun H."/>
            <person name="Tunlid A."/>
            <person name="Henrissat B."/>
            <person name="Grigoriev I.V."/>
            <person name="Hibbett D.S."/>
            <person name="Martin F."/>
        </authorList>
    </citation>
    <scope>NUCLEOTIDE SEQUENCE [LARGE SCALE GENOMIC DNA]</scope>
    <source>
        <strain evidence="2">441</strain>
    </source>
</reference>
<keyword evidence="2" id="KW-1185">Reference proteome</keyword>
<dbReference type="Proteomes" id="UP000054018">
    <property type="component" value="Unassembled WGS sequence"/>
</dbReference>
<organism evidence="1 2">
    <name type="scientific">Pisolithus microcarpus 441</name>
    <dbReference type="NCBI Taxonomy" id="765257"/>
    <lineage>
        <taxon>Eukaryota</taxon>
        <taxon>Fungi</taxon>
        <taxon>Dikarya</taxon>
        <taxon>Basidiomycota</taxon>
        <taxon>Agaricomycotina</taxon>
        <taxon>Agaricomycetes</taxon>
        <taxon>Agaricomycetidae</taxon>
        <taxon>Boletales</taxon>
        <taxon>Sclerodermatineae</taxon>
        <taxon>Pisolithaceae</taxon>
        <taxon>Pisolithus</taxon>
    </lineage>
</organism>
<dbReference type="EMBL" id="KN833797">
    <property type="protein sequence ID" value="KIK18761.1"/>
    <property type="molecule type" value="Genomic_DNA"/>
</dbReference>
<evidence type="ECO:0000313" key="2">
    <source>
        <dbReference type="Proteomes" id="UP000054018"/>
    </source>
</evidence>
<reference evidence="1 2" key="1">
    <citation type="submission" date="2014-04" db="EMBL/GenBank/DDBJ databases">
        <authorList>
            <consortium name="DOE Joint Genome Institute"/>
            <person name="Kuo A."/>
            <person name="Kohler A."/>
            <person name="Costa M.D."/>
            <person name="Nagy L.G."/>
            <person name="Floudas D."/>
            <person name="Copeland A."/>
            <person name="Barry K.W."/>
            <person name="Cichocki N."/>
            <person name="Veneault-Fourrey C."/>
            <person name="LaButti K."/>
            <person name="Lindquist E.A."/>
            <person name="Lipzen A."/>
            <person name="Lundell T."/>
            <person name="Morin E."/>
            <person name="Murat C."/>
            <person name="Sun H."/>
            <person name="Tunlid A."/>
            <person name="Henrissat B."/>
            <person name="Grigoriev I.V."/>
            <person name="Hibbett D.S."/>
            <person name="Martin F."/>
            <person name="Nordberg H.P."/>
            <person name="Cantor M.N."/>
            <person name="Hua S.X."/>
        </authorList>
    </citation>
    <scope>NUCLEOTIDE SEQUENCE [LARGE SCALE GENOMIC DNA]</scope>
    <source>
        <strain evidence="1 2">441</strain>
    </source>
</reference>
<sequence length="135" mass="15063">MYWTYSECGPNSQRQPALLLNSACAWTRSISSRLGSLSSFRVFKKTTILQKDIVVFIVGPSGSGKSWLFSILLQIANTHVPLGEGQALGFTEVNAERCRFDGEDSDIILVDAPSLWTSAGMSQQTRLREWLDLKY</sequence>
<evidence type="ECO:0000313" key="1">
    <source>
        <dbReference type="EMBL" id="KIK18761.1"/>
    </source>
</evidence>
<dbReference type="HOGENOM" id="CLU_1886569_0_0_1"/>
<dbReference type="AlphaFoldDB" id="A0A0C9YQ59"/>
<proteinExistence type="predicted"/>
<dbReference type="InterPro" id="IPR027417">
    <property type="entry name" value="P-loop_NTPase"/>
</dbReference>
<dbReference type="SUPFAM" id="SSF52540">
    <property type="entry name" value="P-loop containing nucleoside triphosphate hydrolases"/>
    <property type="match status" value="1"/>
</dbReference>
<accession>A0A0C9YQ59</accession>
<gene>
    <name evidence="1" type="ORF">PISMIDRAFT_683941</name>
</gene>
<name>A0A0C9YQ59_9AGAM</name>
<protein>
    <submittedName>
        <fullName evidence="1">Uncharacterized protein</fullName>
    </submittedName>
</protein>
<dbReference type="Gene3D" id="3.40.50.300">
    <property type="entry name" value="P-loop containing nucleotide triphosphate hydrolases"/>
    <property type="match status" value="1"/>
</dbReference>